<dbReference type="PANTHER" id="PTHR42697:SF1">
    <property type="entry name" value="ENDONUCLEASE 8"/>
    <property type="match status" value="1"/>
</dbReference>
<dbReference type="PROSITE" id="PS51066">
    <property type="entry name" value="ZF_FPG_2"/>
    <property type="match status" value="1"/>
</dbReference>
<evidence type="ECO:0000256" key="5">
    <source>
        <dbReference type="ARBA" id="ARBA00022771"/>
    </source>
</evidence>
<evidence type="ECO:0000256" key="3">
    <source>
        <dbReference type="ARBA" id="ARBA00022723"/>
    </source>
</evidence>
<evidence type="ECO:0000256" key="11">
    <source>
        <dbReference type="ARBA" id="ARBA00023268"/>
    </source>
</evidence>
<name>A0ABV5EV11_9MICO</name>
<comment type="caution">
    <text evidence="16">The sequence shown here is derived from an EMBL/GenBank/DDBJ whole genome shotgun (WGS) entry which is preliminary data.</text>
</comment>
<comment type="similarity">
    <text evidence="1">Belongs to the FPG family.</text>
</comment>
<dbReference type="Pfam" id="PF01149">
    <property type="entry name" value="Fapy_DNA_glyco"/>
    <property type="match status" value="1"/>
</dbReference>
<evidence type="ECO:0000256" key="4">
    <source>
        <dbReference type="ARBA" id="ARBA00022763"/>
    </source>
</evidence>
<evidence type="ECO:0000256" key="8">
    <source>
        <dbReference type="ARBA" id="ARBA00023125"/>
    </source>
</evidence>
<keyword evidence="10" id="KW-0456">Lyase</keyword>
<keyword evidence="7" id="KW-0862">Zinc</keyword>
<dbReference type="Pfam" id="PF06831">
    <property type="entry name" value="H2TH"/>
    <property type="match status" value="1"/>
</dbReference>
<reference evidence="16 17" key="1">
    <citation type="submission" date="2024-08" db="EMBL/GenBank/DDBJ databases">
        <title>Heavy metals resistant antinobacteria isolated from wastewater.</title>
        <authorList>
            <person name="Roman Ponce B."/>
            <person name="Blanco Mercado M.A."/>
            <person name="Avila Aldana I.N."/>
            <person name="Morales Arrieta S."/>
        </authorList>
    </citation>
    <scope>NUCLEOTIDE SEQUENCE [LARGE SCALE GENOMIC DNA]</scope>
    <source>
        <strain evidence="17">sma-1</strain>
    </source>
</reference>
<evidence type="ECO:0000313" key="17">
    <source>
        <dbReference type="Proteomes" id="UP001589643"/>
    </source>
</evidence>
<dbReference type="InterPro" id="IPR000214">
    <property type="entry name" value="Znf_DNA_glyclase/AP_lyase"/>
</dbReference>
<accession>A0ABV5EV11</accession>
<dbReference type="EC" id="4.2.99.18" evidence="2"/>
<evidence type="ECO:0000259" key="14">
    <source>
        <dbReference type="PROSITE" id="PS51066"/>
    </source>
</evidence>
<organism evidence="16 17">
    <name type="scientific">Microbacterium plantarum</name>
    <dbReference type="NCBI Taxonomy" id="1816425"/>
    <lineage>
        <taxon>Bacteria</taxon>
        <taxon>Bacillati</taxon>
        <taxon>Actinomycetota</taxon>
        <taxon>Actinomycetes</taxon>
        <taxon>Micrococcales</taxon>
        <taxon>Microbacteriaceae</taxon>
        <taxon>Microbacterium</taxon>
    </lineage>
</organism>
<evidence type="ECO:0000256" key="2">
    <source>
        <dbReference type="ARBA" id="ARBA00012720"/>
    </source>
</evidence>
<keyword evidence="12" id="KW-0326">Glycosidase</keyword>
<sequence>MPEGDSVFRLAARLRPQVVSRTISSGELRSGPAAGTSLAGWRVAGLETRGKHLITWLDPGFALHTHLLMQGSWTVTRSGRVVPVRVQPAVRVRAELDDGATLWGIDMSVVELLRANGVATALGHLGPDPLRDDWDAAEAVRRLGARPDRTFVGALLDQRNMAGLGNLWVNELAFLSGVHPFDPIAAADTESLVARAARALRLSATAPGMYQVTTGTARRGTSHWVVGRAGKPCLRCGTRILVRAEVTGDPERRRTWWCPACQPRRS</sequence>
<dbReference type="PANTHER" id="PTHR42697">
    <property type="entry name" value="ENDONUCLEASE 8"/>
    <property type="match status" value="1"/>
</dbReference>
<dbReference type="SUPFAM" id="SSF57716">
    <property type="entry name" value="Glucocorticoid receptor-like (DNA-binding domain)"/>
    <property type="match status" value="1"/>
</dbReference>
<dbReference type="InterPro" id="IPR012319">
    <property type="entry name" value="FPG_cat"/>
</dbReference>
<evidence type="ECO:0000256" key="1">
    <source>
        <dbReference type="ARBA" id="ARBA00009409"/>
    </source>
</evidence>
<evidence type="ECO:0000256" key="6">
    <source>
        <dbReference type="ARBA" id="ARBA00022801"/>
    </source>
</evidence>
<dbReference type="Gene3D" id="3.20.190.10">
    <property type="entry name" value="MutM-like, N-terminal"/>
    <property type="match status" value="1"/>
</dbReference>
<keyword evidence="8" id="KW-0238">DNA-binding</keyword>
<dbReference type="SMART" id="SM01232">
    <property type="entry name" value="H2TH"/>
    <property type="match status" value="1"/>
</dbReference>
<dbReference type="SUPFAM" id="SSF46946">
    <property type="entry name" value="S13-like H2TH domain"/>
    <property type="match status" value="1"/>
</dbReference>
<evidence type="ECO:0000259" key="15">
    <source>
        <dbReference type="PROSITE" id="PS51068"/>
    </source>
</evidence>
<dbReference type="InterPro" id="IPR035937">
    <property type="entry name" value="FPG_N"/>
</dbReference>
<dbReference type="SMART" id="SM00898">
    <property type="entry name" value="Fapy_DNA_glyco"/>
    <property type="match status" value="1"/>
</dbReference>
<keyword evidence="6" id="KW-0378">Hydrolase</keyword>
<evidence type="ECO:0000256" key="9">
    <source>
        <dbReference type="ARBA" id="ARBA00023204"/>
    </source>
</evidence>
<protein>
    <recommendedName>
        <fullName evidence="2">DNA-(apurinic or apyrimidinic site) lyase</fullName>
        <ecNumber evidence="2">4.2.99.18</ecNumber>
    </recommendedName>
</protein>
<keyword evidence="5 13" id="KW-0863">Zinc-finger</keyword>
<gene>
    <name evidence="16" type="ORF">AB7P39_13250</name>
</gene>
<dbReference type="PROSITE" id="PS51068">
    <property type="entry name" value="FPG_CAT"/>
    <property type="match status" value="1"/>
</dbReference>
<keyword evidence="9" id="KW-0234">DNA repair</keyword>
<keyword evidence="17" id="KW-1185">Reference proteome</keyword>
<dbReference type="RefSeq" id="WP_378719559.1">
    <property type="nucleotide sequence ID" value="NZ_JBHLHV010000002.1"/>
</dbReference>
<evidence type="ECO:0000313" key="16">
    <source>
        <dbReference type="EMBL" id="MFB8893808.1"/>
    </source>
</evidence>
<dbReference type="Gene3D" id="1.10.8.50">
    <property type="match status" value="1"/>
</dbReference>
<dbReference type="InterPro" id="IPR015886">
    <property type="entry name" value="H2TH_FPG"/>
</dbReference>
<evidence type="ECO:0000256" key="7">
    <source>
        <dbReference type="ARBA" id="ARBA00022833"/>
    </source>
</evidence>
<proteinExistence type="inferred from homology"/>
<keyword evidence="3" id="KW-0479">Metal-binding</keyword>
<dbReference type="SUPFAM" id="SSF81624">
    <property type="entry name" value="N-terminal domain of MutM-like DNA repair proteins"/>
    <property type="match status" value="1"/>
</dbReference>
<keyword evidence="11" id="KW-0511">Multifunctional enzyme</keyword>
<evidence type="ECO:0000256" key="13">
    <source>
        <dbReference type="PROSITE-ProRule" id="PRU00391"/>
    </source>
</evidence>
<evidence type="ECO:0000256" key="12">
    <source>
        <dbReference type="ARBA" id="ARBA00023295"/>
    </source>
</evidence>
<feature type="domain" description="Formamidopyrimidine-DNA glycosylase catalytic" evidence="15">
    <location>
        <begin position="2"/>
        <end position="111"/>
    </location>
</feature>
<dbReference type="EMBL" id="JBHLHV010000002">
    <property type="protein sequence ID" value="MFB8893808.1"/>
    <property type="molecule type" value="Genomic_DNA"/>
</dbReference>
<feature type="domain" description="FPG-type" evidence="14">
    <location>
        <begin position="224"/>
        <end position="263"/>
    </location>
</feature>
<dbReference type="Proteomes" id="UP001589643">
    <property type="component" value="Unassembled WGS sequence"/>
</dbReference>
<evidence type="ECO:0000256" key="10">
    <source>
        <dbReference type="ARBA" id="ARBA00023239"/>
    </source>
</evidence>
<dbReference type="InterPro" id="IPR010979">
    <property type="entry name" value="Ribosomal_uS13-like_H2TH"/>
</dbReference>
<keyword evidence="4" id="KW-0227">DNA damage</keyword>